<comment type="subcellular location">
    <subcellularLocation>
        <location evidence="4 14">Cytoplasm</location>
    </subcellularLocation>
</comment>
<dbReference type="Proteomes" id="UP000005244">
    <property type="component" value="Unassembled WGS sequence"/>
</dbReference>
<dbReference type="NCBIfam" id="NF000594">
    <property type="entry name" value="PRK00015.1-1"/>
    <property type="match status" value="1"/>
</dbReference>
<dbReference type="PROSITE" id="PS51975">
    <property type="entry name" value="RNASE_H_2"/>
    <property type="match status" value="1"/>
</dbReference>
<dbReference type="GO" id="GO:0004523">
    <property type="term" value="F:RNA-DNA hybrid ribonuclease activity"/>
    <property type="evidence" value="ECO:0007669"/>
    <property type="project" value="UniProtKB-UniRule"/>
</dbReference>
<dbReference type="PANTHER" id="PTHR10954:SF18">
    <property type="entry name" value="RIBONUCLEASE HII"/>
    <property type="match status" value="1"/>
</dbReference>
<dbReference type="PATRIC" id="fig|796941.3.peg.468"/>
<dbReference type="AlphaFoldDB" id="J5WSC1"/>
<comment type="function">
    <text evidence="3 14 16">Endonuclease that specifically degrades the RNA of RNA-DNA hybrids.</text>
</comment>
<feature type="binding site" evidence="14 15">
    <location>
        <position position="85"/>
    </location>
    <ligand>
        <name>a divalent metal cation</name>
        <dbReference type="ChEBI" id="CHEBI:60240"/>
    </ligand>
</feature>
<name>J5WSC1_9FIRM</name>
<keyword evidence="11 14" id="KW-0255">Endonuclease</keyword>
<comment type="similarity">
    <text evidence="5 14 16">Belongs to the RNase HII family.</text>
</comment>
<dbReference type="RefSeq" id="WP_009530465.1">
    <property type="nucleotide sequence ID" value="NZ_ALNK01000011.1"/>
</dbReference>
<evidence type="ECO:0000256" key="5">
    <source>
        <dbReference type="ARBA" id="ARBA00007383"/>
    </source>
</evidence>
<evidence type="ECO:0000256" key="12">
    <source>
        <dbReference type="ARBA" id="ARBA00022801"/>
    </source>
</evidence>
<comment type="cofactor">
    <cofactor evidence="2">
        <name>Mg(2+)</name>
        <dbReference type="ChEBI" id="CHEBI:18420"/>
    </cofactor>
</comment>
<evidence type="ECO:0000256" key="1">
    <source>
        <dbReference type="ARBA" id="ARBA00000077"/>
    </source>
</evidence>
<evidence type="ECO:0000313" key="19">
    <source>
        <dbReference type="Proteomes" id="UP000005244"/>
    </source>
</evidence>
<evidence type="ECO:0000256" key="3">
    <source>
        <dbReference type="ARBA" id="ARBA00004065"/>
    </source>
</evidence>
<feature type="domain" description="RNase H type-2" evidence="17">
    <location>
        <begin position="79"/>
        <end position="262"/>
    </location>
</feature>
<dbReference type="GO" id="GO:0003723">
    <property type="term" value="F:RNA binding"/>
    <property type="evidence" value="ECO:0007669"/>
    <property type="project" value="UniProtKB-UniRule"/>
</dbReference>
<evidence type="ECO:0000259" key="17">
    <source>
        <dbReference type="PROSITE" id="PS51975"/>
    </source>
</evidence>
<keyword evidence="8 14" id="KW-0963">Cytoplasm</keyword>
<dbReference type="EC" id="3.1.26.4" evidence="6 14"/>
<dbReference type="EMBL" id="ALNK01000011">
    <property type="protein sequence ID" value="EJU24042.1"/>
    <property type="molecule type" value="Genomic_DNA"/>
</dbReference>
<dbReference type="Pfam" id="PF01351">
    <property type="entry name" value="RNase_HII"/>
    <property type="match status" value="1"/>
</dbReference>
<accession>J5WSC1</accession>
<protein>
    <recommendedName>
        <fullName evidence="7 14">Ribonuclease HII</fullName>
        <shortName evidence="14">RNase HII</shortName>
        <ecNumber evidence="6 14">3.1.26.4</ecNumber>
    </recommendedName>
</protein>
<evidence type="ECO:0000256" key="10">
    <source>
        <dbReference type="ARBA" id="ARBA00022723"/>
    </source>
</evidence>
<feature type="binding site" evidence="14 15">
    <location>
        <position position="177"/>
    </location>
    <ligand>
        <name>a divalent metal cation</name>
        <dbReference type="ChEBI" id="CHEBI:60240"/>
    </ligand>
</feature>
<comment type="cofactor">
    <cofactor evidence="14 15">
        <name>Mn(2+)</name>
        <dbReference type="ChEBI" id="CHEBI:29035"/>
    </cofactor>
    <cofactor evidence="14 15">
        <name>Mg(2+)</name>
        <dbReference type="ChEBI" id="CHEBI:18420"/>
    </cofactor>
    <text evidence="14 15">Manganese or magnesium. Binds 1 divalent metal ion per monomer in the absence of substrate. May bind a second metal ion after substrate binding.</text>
</comment>
<comment type="catalytic activity">
    <reaction evidence="1 14 15 16">
        <text>Endonucleolytic cleavage to 5'-phosphomonoester.</text>
        <dbReference type="EC" id="3.1.26.4"/>
    </reaction>
</comment>
<organism evidence="18 19">
    <name type="scientific">Peptoanaerobacter stomatis</name>
    <dbReference type="NCBI Taxonomy" id="796937"/>
    <lineage>
        <taxon>Bacteria</taxon>
        <taxon>Bacillati</taxon>
        <taxon>Bacillota</taxon>
        <taxon>Clostridia</taxon>
        <taxon>Peptostreptococcales</taxon>
        <taxon>Filifactoraceae</taxon>
        <taxon>Peptoanaerobacter</taxon>
    </lineage>
</organism>
<dbReference type="GO" id="GO:0032299">
    <property type="term" value="C:ribonuclease H2 complex"/>
    <property type="evidence" value="ECO:0007669"/>
    <property type="project" value="TreeGrafter"/>
</dbReference>
<comment type="caution">
    <text evidence="18">The sequence shown here is derived from an EMBL/GenBank/DDBJ whole genome shotgun (WGS) entry which is preliminary data.</text>
</comment>
<dbReference type="InterPro" id="IPR024567">
    <property type="entry name" value="RNase_HII/HIII_dom"/>
</dbReference>
<evidence type="ECO:0000256" key="11">
    <source>
        <dbReference type="ARBA" id="ARBA00022759"/>
    </source>
</evidence>
<evidence type="ECO:0000256" key="6">
    <source>
        <dbReference type="ARBA" id="ARBA00012180"/>
    </source>
</evidence>
<dbReference type="GO" id="GO:0005737">
    <property type="term" value="C:cytoplasm"/>
    <property type="evidence" value="ECO:0007669"/>
    <property type="project" value="UniProtKB-SubCell"/>
</dbReference>
<sequence>MEINELLKQNSKFIKNFVSNIEFEQYPYYINQFSLSEKKSIQNIGISMSKKLDKLEKEKLRIQDMYEYEKNIKISDNINNVLCLDEVGRGPLAGPVVVCGVMLENNPNILYVNDSKKLSEEKRKDIYSQIIKKNIQYKTEILDNNIIDELNIFNATYKAMSNVAYNFGKHIEHILIDGNQIIKDINIDQTAVIKGDSKILGIALASIIAKVTRDGMMIEYDKIYPQYHFSKNKGYGTKEHIDALKKYGPCPIHRQSFLKNII</sequence>
<dbReference type="Gene3D" id="3.30.420.10">
    <property type="entry name" value="Ribonuclease H-like superfamily/Ribonuclease H"/>
    <property type="match status" value="1"/>
</dbReference>
<dbReference type="CDD" id="cd07182">
    <property type="entry name" value="RNase_HII_bacteria_HII_like"/>
    <property type="match status" value="1"/>
</dbReference>
<keyword evidence="10 14" id="KW-0479">Metal-binding</keyword>
<dbReference type="PANTHER" id="PTHR10954">
    <property type="entry name" value="RIBONUCLEASE H2 SUBUNIT A"/>
    <property type="match status" value="1"/>
</dbReference>
<feature type="binding site" evidence="14 15">
    <location>
        <position position="86"/>
    </location>
    <ligand>
        <name>a divalent metal cation</name>
        <dbReference type="ChEBI" id="CHEBI:60240"/>
    </ligand>
</feature>
<dbReference type="GO" id="GO:0006298">
    <property type="term" value="P:mismatch repair"/>
    <property type="evidence" value="ECO:0007669"/>
    <property type="project" value="TreeGrafter"/>
</dbReference>
<dbReference type="InterPro" id="IPR001352">
    <property type="entry name" value="RNase_HII/HIII"/>
</dbReference>
<dbReference type="InterPro" id="IPR012337">
    <property type="entry name" value="RNaseH-like_sf"/>
</dbReference>
<evidence type="ECO:0000256" key="8">
    <source>
        <dbReference type="ARBA" id="ARBA00022490"/>
    </source>
</evidence>
<evidence type="ECO:0000256" key="7">
    <source>
        <dbReference type="ARBA" id="ARBA00019179"/>
    </source>
</evidence>
<evidence type="ECO:0000256" key="4">
    <source>
        <dbReference type="ARBA" id="ARBA00004496"/>
    </source>
</evidence>
<keyword evidence="9 14" id="KW-0540">Nuclease</keyword>
<reference evidence="18 19" key="1">
    <citation type="submission" date="2012-07" db="EMBL/GenBank/DDBJ databases">
        <authorList>
            <person name="Durkin A.S."/>
            <person name="McCorrison J."/>
            <person name="Torralba M."/>
            <person name="Gillis M."/>
            <person name="Methe B."/>
            <person name="Sutton G."/>
            <person name="Nelson K.E."/>
        </authorList>
    </citation>
    <scope>NUCLEOTIDE SEQUENCE [LARGE SCALE GENOMIC DNA]</scope>
    <source>
        <strain evidence="18 19">OBRC8</strain>
    </source>
</reference>
<dbReference type="InterPro" id="IPR022898">
    <property type="entry name" value="RNase_HII"/>
</dbReference>
<proteinExistence type="inferred from homology"/>
<evidence type="ECO:0000256" key="16">
    <source>
        <dbReference type="RuleBase" id="RU003515"/>
    </source>
</evidence>
<evidence type="ECO:0000256" key="13">
    <source>
        <dbReference type="ARBA" id="ARBA00023211"/>
    </source>
</evidence>
<dbReference type="HAMAP" id="MF_00052_B">
    <property type="entry name" value="RNase_HII_B"/>
    <property type="match status" value="1"/>
</dbReference>
<keyword evidence="13 14" id="KW-0464">Manganese</keyword>
<dbReference type="GO" id="GO:0030145">
    <property type="term" value="F:manganese ion binding"/>
    <property type="evidence" value="ECO:0007669"/>
    <property type="project" value="UniProtKB-UniRule"/>
</dbReference>
<evidence type="ECO:0000256" key="15">
    <source>
        <dbReference type="PROSITE-ProRule" id="PRU01319"/>
    </source>
</evidence>
<gene>
    <name evidence="14 18" type="primary">rnhB</name>
    <name evidence="18" type="ORF">HMPREF1143_0565</name>
</gene>
<dbReference type="GO" id="GO:0043137">
    <property type="term" value="P:DNA replication, removal of RNA primer"/>
    <property type="evidence" value="ECO:0007669"/>
    <property type="project" value="TreeGrafter"/>
</dbReference>
<dbReference type="NCBIfam" id="NF000595">
    <property type="entry name" value="PRK00015.1-3"/>
    <property type="match status" value="1"/>
</dbReference>
<keyword evidence="12 14" id="KW-0378">Hydrolase</keyword>
<evidence type="ECO:0000256" key="9">
    <source>
        <dbReference type="ARBA" id="ARBA00022722"/>
    </source>
</evidence>
<evidence type="ECO:0000256" key="2">
    <source>
        <dbReference type="ARBA" id="ARBA00001946"/>
    </source>
</evidence>
<dbReference type="InterPro" id="IPR036397">
    <property type="entry name" value="RNaseH_sf"/>
</dbReference>
<evidence type="ECO:0000313" key="18">
    <source>
        <dbReference type="EMBL" id="EJU24042.1"/>
    </source>
</evidence>
<evidence type="ECO:0000256" key="14">
    <source>
        <dbReference type="HAMAP-Rule" id="MF_00052"/>
    </source>
</evidence>
<keyword evidence="19" id="KW-1185">Reference proteome</keyword>
<dbReference type="SUPFAM" id="SSF53098">
    <property type="entry name" value="Ribonuclease H-like"/>
    <property type="match status" value="1"/>
</dbReference>